<dbReference type="AlphaFoldDB" id="A0A6A3TXS7"/>
<feature type="compositionally biased region" description="Basic and acidic residues" evidence="1">
    <location>
        <begin position="216"/>
        <end position="234"/>
    </location>
</feature>
<feature type="compositionally biased region" description="Basic and acidic residues" evidence="1">
    <location>
        <begin position="35"/>
        <end position="44"/>
    </location>
</feature>
<gene>
    <name evidence="2" type="ORF">PF006_g11317</name>
</gene>
<organism evidence="2 3">
    <name type="scientific">Phytophthora fragariae</name>
    <dbReference type="NCBI Taxonomy" id="53985"/>
    <lineage>
        <taxon>Eukaryota</taxon>
        <taxon>Sar</taxon>
        <taxon>Stramenopiles</taxon>
        <taxon>Oomycota</taxon>
        <taxon>Peronosporomycetes</taxon>
        <taxon>Peronosporales</taxon>
        <taxon>Peronosporaceae</taxon>
        <taxon>Phytophthora</taxon>
    </lineage>
</organism>
<protein>
    <submittedName>
        <fullName evidence="2">Uncharacterized protein</fullName>
    </submittedName>
</protein>
<comment type="caution">
    <text evidence="2">The sequence shown here is derived from an EMBL/GenBank/DDBJ whole genome shotgun (WGS) entry which is preliminary data.</text>
</comment>
<proteinExistence type="predicted"/>
<accession>A0A6A3TXS7</accession>
<feature type="region of interest" description="Disordered" evidence="1">
    <location>
        <begin position="558"/>
        <end position="673"/>
    </location>
</feature>
<feature type="region of interest" description="Disordered" evidence="1">
    <location>
        <begin position="35"/>
        <end position="374"/>
    </location>
</feature>
<dbReference type="Proteomes" id="UP000440732">
    <property type="component" value="Unassembled WGS sequence"/>
</dbReference>
<name>A0A6A3TXS7_9STRA</name>
<feature type="compositionally biased region" description="Low complexity" evidence="1">
    <location>
        <begin position="333"/>
        <end position="350"/>
    </location>
</feature>
<evidence type="ECO:0000313" key="2">
    <source>
        <dbReference type="EMBL" id="KAE9143672.1"/>
    </source>
</evidence>
<evidence type="ECO:0000313" key="3">
    <source>
        <dbReference type="Proteomes" id="UP000440732"/>
    </source>
</evidence>
<feature type="compositionally biased region" description="Polar residues" evidence="1">
    <location>
        <begin position="356"/>
        <end position="368"/>
    </location>
</feature>
<reference evidence="2 3" key="1">
    <citation type="submission" date="2018-08" db="EMBL/GenBank/DDBJ databases">
        <title>Genomic investigation of the strawberry pathogen Phytophthora fragariae indicates pathogenicity is determined by transcriptional variation in three key races.</title>
        <authorList>
            <person name="Adams T.M."/>
            <person name="Armitage A.D."/>
            <person name="Sobczyk M.K."/>
            <person name="Bates H.J."/>
            <person name="Dunwell J.M."/>
            <person name="Nellist C.F."/>
            <person name="Harrison R.J."/>
        </authorList>
    </citation>
    <scope>NUCLEOTIDE SEQUENCE [LARGE SCALE GENOMIC DNA]</scope>
    <source>
        <strain evidence="2 3">NOV-5</strain>
    </source>
</reference>
<feature type="compositionally biased region" description="Basic and acidic residues" evidence="1">
    <location>
        <begin position="53"/>
        <end position="64"/>
    </location>
</feature>
<feature type="compositionally biased region" description="Basic residues" evidence="1">
    <location>
        <begin position="607"/>
        <end position="617"/>
    </location>
</feature>
<dbReference type="EMBL" id="QXGA01000600">
    <property type="protein sequence ID" value="KAE9143672.1"/>
    <property type="molecule type" value="Genomic_DNA"/>
</dbReference>
<evidence type="ECO:0000256" key="1">
    <source>
        <dbReference type="SAM" id="MobiDB-lite"/>
    </source>
</evidence>
<sequence length="673" mass="72492">MARSRHDYTEFLASIAGLPYRERCILLAEEQERRYKVDQAERADSAATRTGVRTREAVTDEARIAARTRVRKGPASKVTSPRTCTASKSRASAASKPRASAASRSRVSAASTTPASAANKPRASAASQSRASTASMTPASAASTSPASATNKTPARATNKAPASAAIQCQGSAPSKARLPQKRKKRQASSDDEVRRRAVQGPAPEPSTASAVRSPAMEKQHAYEKAMAEEEAKMDAAVAKQAEEDSRKRRTKKRLKSMAQTAHLHAVAKGTRASALRSEADGLQQRAAALERLEQRAQNQPSGKTAEKSKRPRSSPNENEAEHDNREDDDDSSAYAGSSSSTSSTSSTGRAGDKSMVSSEPDTTTTATRAPVQVVPVRRDRCEAQLASTLPVPDVNIVQAEELTANGYTTLDSGDEGEHGIDAFDCFEELWSDDAGATGTANESFEDEELDDVFETPDDAGVPRVHWGADIDWSTPIDLVDYDDFVNDEVAFQAMRTDGWELDPTKFPEDTNYPGLYAGEFDPTSSVMADLGTILANKAGKNGYTCHQVWHLEWANGAKRPRPNVGRDIKMRATRVKSSRTRAPDDSAAGAEDFSDEAQSSGDQRRIRGQPRTRRRLIAGDQREGAQLEQGDEALECTGDVHMTAGSHGPTAERQPTSNEIQPSAEIVETANV</sequence>
<feature type="compositionally biased region" description="Low complexity" evidence="1">
    <location>
        <begin position="86"/>
        <end position="155"/>
    </location>
</feature>